<dbReference type="Pfam" id="PF13699">
    <property type="entry name" value="eCIS_core"/>
    <property type="match status" value="1"/>
</dbReference>
<reference evidence="2 3" key="1">
    <citation type="submission" date="2018-03" db="EMBL/GenBank/DDBJ databases">
        <title>Genomic Encyclopedia of Type Strains, Phase III (KMG-III): the genomes of soil and plant-associated and newly described type strains.</title>
        <authorList>
            <person name="Whitman W."/>
        </authorList>
    </citation>
    <scope>NUCLEOTIDE SEQUENCE [LARGE SCALE GENOMIC DNA]</scope>
    <source>
        <strain evidence="2 3">CGMCC 1.12700</strain>
    </source>
</reference>
<protein>
    <submittedName>
        <fullName evidence="2">Uncharacterized protein DUF4157</fullName>
    </submittedName>
</protein>
<comment type="caution">
    <text evidence="2">The sequence shown here is derived from an EMBL/GenBank/DDBJ whole genome shotgun (WGS) entry which is preliminary data.</text>
</comment>
<accession>A0A2P8D882</accession>
<name>A0A2P8D882_9BACT</name>
<evidence type="ECO:0000313" key="2">
    <source>
        <dbReference type="EMBL" id="PSK93422.1"/>
    </source>
</evidence>
<evidence type="ECO:0000259" key="1">
    <source>
        <dbReference type="Pfam" id="PF13699"/>
    </source>
</evidence>
<dbReference type="InterPro" id="IPR025295">
    <property type="entry name" value="eCIS_core_dom"/>
</dbReference>
<keyword evidence="3" id="KW-1185">Reference proteome</keyword>
<dbReference type="AlphaFoldDB" id="A0A2P8D882"/>
<evidence type="ECO:0000313" key="3">
    <source>
        <dbReference type="Proteomes" id="UP000240572"/>
    </source>
</evidence>
<gene>
    <name evidence="2" type="ORF">B0I18_102392</name>
</gene>
<organism evidence="2 3">
    <name type="scientific">Taibaiella chishuiensis</name>
    <dbReference type="NCBI Taxonomy" id="1434707"/>
    <lineage>
        <taxon>Bacteria</taxon>
        <taxon>Pseudomonadati</taxon>
        <taxon>Bacteroidota</taxon>
        <taxon>Chitinophagia</taxon>
        <taxon>Chitinophagales</taxon>
        <taxon>Chitinophagaceae</taxon>
        <taxon>Taibaiella</taxon>
    </lineage>
</organism>
<dbReference type="EMBL" id="PYGD01000002">
    <property type="protein sequence ID" value="PSK93422.1"/>
    <property type="molecule type" value="Genomic_DNA"/>
</dbReference>
<dbReference type="Proteomes" id="UP000240572">
    <property type="component" value="Unassembled WGS sequence"/>
</dbReference>
<sequence>MAAPDGMMPAASAGSLEYSTGEALPVQCKLAIGAVDDPMELEAEAMADRVMRMPDTPVHSQADSDGNSTAPQTTFVQRKCAQCEEEKVQRQPLTPFVQRQAEGNAHAGGALSASIQAAQGNGFTMDTTTLGFMESRFATDFSSVKIHTGREAEGFSRQLNAQAFTVGNDIYFNSGKYNPASAEGKHLLAHELTHTLQQSAGTVSRKIQRQVHNGHDNYAGYAFDDASCELSYNQHWYFDFQVPLSTAEKTNLMNQAASQVHQLWSNKYPLKPTPFGARTTCPCSVDGVALSVNVIPREGEKQGRGIRVTVRPSLRANVNPVNGNMELEHNSSTSDIRGTQYPTGLQYTVAHEFGHTIDITDEYAGWTGFFSPSTQADTPSMMNSGNDVRPRHYQYFADLISRDILGCRYNPNGIRMPEWENPVFRTSTLSGLTASQDGLTYPSVTSALDPGANFDFRTSNERVMGILYPQAGMIRFANPATSQTQIGATAGLRLGQIAHPLVFNLRTGIVFNPANPGASLGIPLSITAGIRTSSFELGVGYTPVFSVLTPGQVSHLLGAGITF</sequence>
<feature type="domain" description="eCIS core" evidence="1">
    <location>
        <begin position="125"/>
        <end position="201"/>
    </location>
</feature>
<proteinExistence type="predicted"/>